<feature type="transmembrane region" description="Helical" evidence="7">
    <location>
        <begin position="24"/>
        <end position="50"/>
    </location>
</feature>
<evidence type="ECO:0000256" key="6">
    <source>
        <dbReference type="ARBA" id="ARBA00023136"/>
    </source>
</evidence>
<dbReference type="PROSITE" id="PS50850">
    <property type="entry name" value="MFS"/>
    <property type="match status" value="1"/>
</dbReference>
<feature type="transmembrane region" description="Helical" evidence="7">
    <location>
        <begin position="212"/>
        <end position="229"/>
    </location>
</feature>
<name>A0ABP7FXQ8_9ACTN</name>
<feature type="transmembrane region" description="Helical" evidence="7">
    <location>
        <begin position="92"/>
        <end position="111"/>
    </location>
</feature>
<feature type="transmembrane region" description="Helical" evidence="7">
    <location>
        <begin position="117"/>
        <end position="138"/>
    </location>
</feature>
<feature type="transmembrane region" description="Helical" evidence="7">
    <location>
        <begin position="486"/>
        <end position="506"/>
    </location>
</feature>
<keyword evidence="10" id="KW-1185">Reference proteome</keyword>
<feature type="transmembrane region" description="Helical" evidence="7">
    <location>
        <begin position="62"/>
        <end position="80"/>
    </location>
</feature>
<keyword evidence="2" id="KW-0813">Transport</keyword>
<protein>
    <submittedName>
        <fullName evidence="9">Efflux MFS transporter LfrA</fullName>
    </submittedName>
</protein>
<evidence type="ECO:0000256" key="2">
    <source>
        <dbReference type="ARBA" id="ARBA00022448"/>
    </source>
</evidence>
<reference evidence="10" key="1">
    <citation type="journal article" date="2019" name="Int. J. Syst. Evol. Microbiol.">
        <title>The Global Catalogue of Microorganisms (GCM) 10K type strain sequencing project: providing services to taxonomists for standard genome sequencing and annotation.</title>
        <authorList>
            <consortium name="The Broad Institute Genomics Platform"/>
            <consortium name="The Broad Institute Genome Sequencing Center for Infectious Disease"/>
            <person name="Wu L."/>
            <person name="Ma J."/>
        </authorList>
    </citation>
    <scope>NUCLEOTIDE SEQUENCE [LARGE SCALE GENOMIC DNA]</scope>
    <source>
        <strain evidence="10">JCM 17137</strain>
    </source>
</reference>
<keyword evidence="3" id="KW-1003">Cell membrane</keyword>
<evidence type="ECO:0000256" key="4">
    <source>
        <dbReference type="ARBA" id="ARBA00022692"/>
    </source>
</evidence>
<dbReference type="PANTHER" id="PTHR42718">
    <property type="entry name" value="MAJOR FACILITATOR SUPERFAMILY MULTIDRUG TRANSPORTER MFSC"/>
    <property type="match status" value="1"/>
</dbReference>
<dbReference type="SUPFAM" id="SSF103473">
    <property type="entry name" value="MFS general substrate transporter"/>
    <property type="match status" value="1"/>
</dbReference>
<evidence type="ECO:0000256" key="7">
    <source>
        <dbReference type="SAM" id="Phobius"/>
    </source>
</evidence>
<dbReference type="Gene3D" id="1.20.1250.20">
    <property type="entry name" value="MFS general substrate transporter like domains"/>
    <property type="match status" value="1"/>
</dbReference>
<feature type="transmembrane region" description="Helical" evidence="7">
    <location>
        <begin position="179"/>
        <end position="200"/>
    </location>
</feature>
<dbReference type="Pfam" id="PF07690">
    <property type="entry name" value="MFS_1"/>
    <property type="match status" value="1"/>
</dbReference>
<feature type="transmembrane region" description="Helical" evidence="7">
    <location>
        <begin position="412"/>
        <end position="433"/>
    </location>
</feature>
<dbReference type="InterPro" id="IPR011701">
    <property type="entry name" value="MFS"/>
</dbReference>
<accession>A0ABP7FXQ8</accession>
<organism evidence="9 10">
    <name type="scientific">Salinactinospora qingdaonensis</name>
    <dbReference type="NCBI Taxonomy" id="702744"/>
    <lineage>
        <taxon>Bacteria</taxon>
        <taxon>Bacillati</taxon>
        <taxon>Actinomycetota</taxon>
        <taxon>Actinomycetes</taxon>
        <taxon>Streptosporangiales</taxon>
        <taxon>Nocardiopsidaceae</taxon>
        <taxon>Salinactinospora</taxon>
    </lineage>
</organism>
<comment type="caution">
    <text evidence="9">The sequence shown here is derived from an EMBL/GenBank/DDBJ whole genome shotgun (WGS) entry which is preliminary data.</text>
</comment>
<evidence type="ECO:0000256" key="1">
    <source>
        <dbReference type="ARBA" id="ARBA00004651"/>
    </source>
</evidence>
<comment type="subcellular location">
    <subcellularLocation>
        <location evidence="1">Cell membrane</location>
        <topology evidence="1">Multi-pass membrane protein</topology>
    </subcellularLocation>
</comment>
<dbReference type="CDD" id="cd17321">
    <property type="entry name" value="MFS_MMR_MDR_like"/>
    <property type="match status" value="1"/>
</dbReference>
<dbReference type="EMBL" id="BAABDD010000011">
    <property type="protein sequence ID" value="GAA3746921.1"/>
    <property type="molecule type" value="Genomic_DNA"/>
</dbReference>
<keyword evidence="6 7" id="KW-0472">Membrane</keyword>
<evidence type="ECO:0000256" key="5">
    <source>
        <dbReference type="ARBA" id="ARBA00022989"/>
    </source>
</evidence>
<feature type="transmembrane region" description="Helical" evidence="7">
    <location>
        <begin position="279"/>
        <end position="304"/>
    </location>
</feature>
<proteinExistence type="predicted"/>
<feature type="transmembrane region" description="Helical" evidence="7">
    <location>
        <begin position="344"/>
        <end position="363"/>
    </location>
</feature>
<evidence type="ECO:0000259" key="8">
    <source>
        <dbReference type="PROSITE" id="PS50850"/>
    </source>
</evidence>
<sequence>MSTAASATAGSGRGSPATAGAREWAALAVLTLPVLLITIDMTVLGFAVPFLSEDLAPSGAQLLWIVDVYSFVLAGLLITMGTLGDRIGRRRLLLIGCAGFGAASLVAAYAPTAGVLIAARALLGVAGATLMPSTLSLIRNTFHDPRQRLMAIATWASMFSAGSALGPIVGGWLLERFHWGSVFLINVPVVAVALLVTPLLVRESRNPSPGRYDLASAALSLLAVLAVVYGVKTMADEGPSVTGGLAVALGLGVGYAFVRRQLRLTTPLIDLKLFAIREFAVGVATNFTVVFTLISSLFFLTQYLQLVQGISPMRAGLLLVPGLSMAVVMHFVAVALARRLRMGTVIVIGLALAATGYAMLTTLPMTDGAVFVGVGFGLIGMGAGVTDTLTNDAIMSAAPPSRAGAASAVSETAYELGAALGVALLGSVVTAMYRTGLESVPGVAASTMAEARETLGGAVSAAQEAPQGAAALLNAARAAFTDGVQMASLIATVLIVAIAVHAGIMLRRRGQEET</sequence>
<dbReference type="Gene3D" id="1.20.1720.10">
    <property type="entry name" value="Multidrug resistance protein D"/>
    <property type="match status" value="1"/>
</dbReference>
<dbReference type="InterPro" id="IPR036259">
    <property type="entry name" value="MFS_trans_sf"/>
</dbReference>
<keyword evidence="5 7" id="KW-1133">Transmembrane helix</keyword>
<gene>
    <name evidence="9" type="primary">lfrA</name>
    <name evidence="9" type="ORF">GCM10022402_28030</name>
</gene>
<feature type="transmembrane region" description="Helical" evidence="7">
    <location>
        <begin position="316"/>
        <end position="337"/>
    </location>
</feature>
<dbReference type="PANTHER" id="PTHR42718:SF47">
    <property type="entry name" value="METHYL VIOLOGEN RESISTANCE PROTEIN SMVA"/>
    <property type="match status" value="1"/>
</dbReference>
<feature type="transmembrane region" description="Helical" evidence="7">
    <location>
        <begin position="150"/>
        <end position="173"/>
    </location>
</feature>
<evidence type="ECO:0000256" key="3">
    <source>
        <dbReference type="ARBA" id="ARBA00022475"/>
    </source>
</evidence>
<evidence type="ECO:0000313" key="9">
    <source>
        <dbReference type="EMBL" id="GAA3746921.1"/>
    </source>
</evidence>
<evidence type="ECO:0000313" key="10">
    <source>
        <dbReference type="Proteomes" id="UP001500908"/>
    </source>
</evidence>
<keyword evidence="4 7" id="KW-0812">Transmembrane</keyword>
<dbReference type="RefSeq" id="WP_344971777.1">
    <property type="nucleotide sequence ID" value="NZ_BAABDD010000011.1"/>
</dbReference>
<dbReference type="InterPro" id="IPR020846">
    <property type="entry name" value="MFS_dom"/>
</dbReference>
<feature type="domain" description="Major facilitator superfamily (MFS) profile" evidence="8">
    <location>
        <begin position="26"/>
        <end position="509"/>
    </location>
</feature>
<feature type="transmembrane region" description="Helical" evidence="7">
    <location>
        <begin position="369"/>
        <end position="391"/>
    </location>
</feature>
<feature type="transmembrane region" description="Helical" evidence="7">
    <location>
        <begin position="241"/>
        <end position="258"/>
    </location>
</feature>
<dbReference type="Proteomes" id="UP001500908">
    <property type="component" value="Unassembled WGS sequence"/>
</dbReference>